<evidence type="ECO:0000256" key="8">
    <source>
        <dbReference type="RuleBase" id="RU003915"/>
    </source>
</evidence>
<evidence type="ECO:0000313" key="12">
    <source>
        <dbReference type="Proteomes" id="UP000226429"/>
    </source>
</evidence>
<dbReference type="InterPro" id="IPR036944">
    <property type="entry name" value="PPIase_FKBP_N_sf"/>
</dbReference>
<dbReference type="Proteomes" id="UP000226429">
    <property type="component" value="Unassembled WGS sequence"/>
</dbReference>
<keyword evidence="5 7" id="KW-0697">Rotamase</keyword>
<sequence length="255" mass="27627">MTRLPVLTTLAASLLVSSTALAAQSTLQAAVNQLNPTNHSTSSVEKIAANSPLKSRKDQISYSIGADLAENFKEQGIDINPVALEKGLEDVAHGKTLLSQAKMADTLKNFQQELMNKKQAEFKQLSLKNKEQGDAYLNSNKSKPGVITTKSGIQYKVIQIGSGESPTDTSMVKVEYTGSYVNGTVFEKSKEPVTFPINNVIPGWTEVLKIMKPGATYQVAIPPQLAYGEHGVDKAIGPNQTLLFTIHLIEVKKRA</sequence>
<dbReference type="PRINTS" id="PR01730">
    <property type="entry name" value="INFPOTNTIATR"/>
</dbReference>
<organism evidence="11 12">
    <name type="scientific">Candidatus Aquirickettsiella gammari</name>
    <dbReference type="NCBI Taxonomy" id="2016198"/>
    <lineage>
        <taxon>Bacteria</taxon>
        <taxon>Pseudomonadati</taxon>
        <taxon>Pseudomonadota</taxon>
        <taxon>Gammaproteobacteria</taxon>
        <taxon>Legionellales</taxon>
        <taxon>Coxiellaceae</taxon>
        <taxon>Candidatus Aquirickettsiella</taxon>
    </lineage>
</organism>
<dbReference type="PROSITE" id="PS50059">
    <property type="entry name" value="FKBP_PPIASE"/>
    <property type="match status" value="1"/>
</dbReference>
<reference evidence="11 12" key="1">
    <citation type="journal article" date="2017" name="Int. J. Syst. Evol. Microbiol.">
        <title>Aquarickettsiella crustaci n. gen. n. sp. (Gammaproteobacteria: Legionellales: Coxiellaceae); a bacterial pathogen of the freshwater crustacean: Gammarus fossarum (Malacostraca: Amphipoda).</title>
        <authorList>
            <person name="Bojko J."/>
            <person name="Dunn A.M."/>
            <person name="Stebbing P.D."/>
            <person name="Van Aerle R."/>
            <person name="Bacela-Spychalska K."/>
            <person name="Bean T.P."/>
            <person name="Stentiford G.D."/>
        </authorList>
    </citation>
    <scope>NUCLEOTIDE SEQUENCE [LARGE SCALE GENOMIC DNA]</scope>
    <source>
        <strain evidence="11">RA15029</strain>
    </source>
</reference>
<dbReference type="GO" id="GO:0003755">
    <property type="term" value="F:peptidyl-prolyl cis-trans isomerase activity"/>
    <property type="evidence" value="ECO:0007669"/>
    <property type="project" value="UniProtKB-UniRule"/>
</dbReference>
<feature type="chain" id="PRO_5016811528" description="Peptidyl-prolyl cis-trans isomerase" evidence="9">
    <location>
        <begin position="23"/>
        <end position="255"/>
    </location>
</feature>
<reference evidence="11 12" key="2">
    <citation type="journal article" date="2018" name="J. Invertebr. Pathol.">
        <title>'Candidatus Aquirickettsiella gammari' (Gammaproteobacteria: Legionellales: Coxiellaceae): A bacterial pathogen of the freshwater crustacean Gammarus fossarum (Malacostraca: Amphipoda).</title>
        <authorList>
            <person name="Bojko J."/>
            <person name="Dunn A.M."/>
            <person name="Stebbing P.D."/>
            <person name="van Aerle R."/>
            <person name="Bacela-Spychalska K."/>
            <person name="Bean T.P."/>
            <person name="Urrutia A."/>
            <person name="Stentiford G.D."/>
        </authorList>
    </citation>
    <scope>NUCLEOTIDE SEQUENCE [LARGE SCALE GENOMIC DNA]</scope>
    <source>
        <strain evidence="11">RA15029</strain>
    </source>
</reference>
<dbReference type="InterPro" id="IPR000774">
    <property type="entry name" value="PPIase_FKBP_N"/>
</dbReference>
<evidence type="ECO:0000256" key="3">
    <source>
        <dbReference type="ARBA" id="ARBA00022729"/>
    </source>
</evidence>
<keyword evidence="12" id="KW-1185">Reference proteome</keyword>
<comment type="catalytic activity">
    <reaction evidence="1 7 8">
        <text>[protein]-peptidylproline (omega=180) = [protein]-peptidylproline (omega=0)</text>
        <dbReference type="Rhea" id="RHEA:16237"/>
        <dbReference type="Rhea" id="RHEA-COMP:10747"/>
        <dbReference type="Rhea" id="RHEA-COMP:10748"/>
        <dbReference type="ChEBI" id="CHEBI:83833"/>
        <dbReference type="ChEBI" id="CHEBI:83834"/>
        <dbReference type="EC" id="5.2.1.8"/>
    </reaction>
</comment>
<keyword evidence="4" id="KW-0843">Virulence</keyword>
<comment type="similarity">
    <text evidence="2 8">Belongs to the FKBP-type PPIase family.</text>
</comment>
<evidence type="ECO:0000313" key="11">
    <source>
        <dbReference type="EMBL" id="RDH40286.1"/>
    </source>
</evidence>
<dbReference type="GO" id="GO:0006457">
    <property type="term" value="P:protein folding"/>
    <property type="evidence" value="ECO:0007669"/>
    <property type="project" value="InterPro"/>
</dbReference>
<feature type="domain" description="PPIase FKBP-type" evidence="10">
    <location>
        <begin position="169"/>
        <end position="252"/>
    </location>
</feature>
<evidence type="ECO:0000256" key="9">
    <source>
        <dbReference type="SAM" id="SignalP"/>
    </source>
</evidence>
<dbReference type="InterPro" id="IPR001179">
    <property type="entry name" value="PPIase_FKBP_dom"/>
</dbReference>
<dbReference type="SUPFAM" id="SSF54534">
    <property type="entry name" value="FKBP-like"/>
    <property type="match status" value="1"/>
</dbReference>
<dbReference type="Gene3D" id="1.10.287.460">
    <property type="entry name" value="Peptidyl-prolyl cis-trans isomerase, FKBP-type, N-terminal domain"/>
    <property type="match status" value="1"/>
</dbReference>
<dbReference type="InterPro" id="IPR046357">
    <property type="entry name" value="PPIase_dom_sf"/>
</dbReference>
<dbReference type="Pfam" id="PF01346">
    <property type="entry name" value="FKBP_N"/>
    <property type="match status" value="1"/>
</dbReference>
<keyword evidence="3 9" id="KW-0732">Signal</keyword>
<dbReference type="GO" id="GO:0016020">
    <property type="term" value="C:membrane"/>
    <property type="evidence" value="ECO:0007669"/>
    <property type="project" value="InterPro"/>
</dbReference>
<accession>A0A370CJ04</accession>
<protein>
    <recommendedName>
        <fullName evidence="8">Peptidyl-prolyl cis-trans isomerase</fullName>
        <ecNumber evidence="8">5.2.1.8</ecNumber>
    </recommendedName>
</protein>
<evidence type="ECO:0000259" key="10">
    <source>
        <dbReference type="PROSITE" id="PS50059"/>
    </source>
</evidence>
<comment type="caution">
    <text evidence="11">The sequence shown here is derived from an EMBL/GenBank/DDBJ whole genome shotgun (WGS) entry which is preliminary data.</text>
</comment>
<proteinExistence type="inferred from homology"/>
<dbReference type="InterPro" id="IPR008104">
    <property type="entry name" value="INFPOTNTIATR"/>
</dbReference>
<dbReference type="PANTHER" id="PTHR43811">
    <property type="entry name" value="FKBP-TYPE PEPTIDYL-PROLYL CIS-TRANS ISOMERASE FKPA"/>
    <property type="match status" value="1"/>
</dbReference>
<evidence type="ECO:0000256" key="6">
    <source>
        <dbReference type="ARBA" id="ARBA00023235"/>
    </source>
</evidence>
<dbReference type="EC" id="5.2.1.8" evidence="8"/>
<name>A0A370CJ04_9COXI</name>
<dbReference type="Gene3D" id="3.10.50.40">
    <property type="match status" value="1"/>
</dbReference>
<dbReference type="PANTHER" id="PTHR43811:SF19">
    <property type="entry name" value="39 KDA FK506-BINDING NUCLEAR PROTEIN"/>
    <property type="match status" value="1"/>
</dbReference>
<gene>
    <name evidence="11" type="ORF">CFE62_004555</name>
</gene>
<evidence type="ECO:0000256" key="5">
    <source>
        <dbReference type="ARBA" id="ARBA00023110"/>
    </source>
</evidence>
<dbReference type="EMBL" id="NMOS02000011">
    <property type="protein sequence ID" value="RDH40286.1"/>
    <property type="molecule type" value="Genomic_DNA"/>
</dbReference>
<evidence type="ECO:0000256" key="1">
    <source>
        <dbReference type="ARBA" id="ARBA00000971"/>
    </source>
</evidence>
<dbReference type="Pfam" id="PF00254">
    <property type="entry name" value="FKBP_C"/>
    <property type="match status" value="1"/>
</dbReference>
<feature type="signal peptide" evidence="9">
    <location>
        <begin position="1"/>
        <end position="22"/>
    </location>
</feature>
<dbReference type="AlphaFoldDB" id="A0A370CJ04"/>
<evidence type="ECO:0000256" key="4">
    <source>
        <dbReference type="ARBA" id="ARBA00023026"/>
    </source>
</evidence>
<keyword evidence="6 7" id="KW-0413">Isomerase</keyword>
<evidence type="ECO:0000256" key="7">
    <source>
        <dbReference type="PROSITE-ProRule" id="PRU00277"/>
    </source>
</evidence>
<evidence type="ECO:0000256" key="2">
    <source>
        <dbReference type="ARBA" id="ARBA00006577"/>
    </source>
</evidence>